<evidence type="ECO:0008006" key="3">
    <source>
        <dbReference type="Google" id="ProtNLM"/>
    </source>
</evidence>
<dbReference type="InterPro" id="IPR032675">
    <property type="entry name" value="LRR_dom_sf"/>
</dbReference>
<dbReference type="AlphaFoldDB" id="A0A1Y2D982"/>
<sequence>MQEKVRAIEICNVDDFQKLTSDDTKKLKSVTFRDMKIDEIFVEKFWELFSSGVDNLTFDQCNLSEDCNFSDLFDGDYQVTNLSFTRCGIELDDIDSILCRVYPYCIKNLNLTNNGLKHDELAPLLRDRLGSFANSINCSV</sequence>
<dbReference type="OrthoDB" id="10435438at2759"/>
<name>A0A1Y2D982_9FUNG</name>
<organism evidence="1 2">
    <name type="scientific">Neocallimastix californiae</name>
    <dbReference type="NCBI Taxonomy" id="1754190"/>
    <lineage>
        <taxon>Eukaryota</taxon>
        <taxon>Fungi</taxon>
        <taxon>Fungi incertae sedis</taxon>
        <taxon>Chytridiomycota</taxon>
        <taxon>Chytridiomycota incertae sedis</taxon>
        <taxon>Neocallimastigomycetes</taxon>
        <taxon>Neocallimastigales</taxon>
        <taxon>Neocallimastigaceae</taxon>
        <taxon>Neocallimastix</taxon>
    </lineage>
</organism>
<proteinExistence type="predicted"/>
<protein>
    <recommendedName>
        <fullName evidence="3">RNI-like protein</fullName>
    </recommendedName>
</protein>
<dbReference type="EMBL" id="MCOG01000076">
    <property type="protein sequence ID" value="ORY55819.1"/>
    <property type="molecule type" value="Genomic_DNA"/>
</dbReference>
<dbReference type="Gene3D" id="3.80.10.10">
    <property type="entry name" value="Ribonuclease Inhibitor"/>
    <property type="match status" value="1"/>
</dbReference>
<keyword evidence="2" id="KW-1185">Reference proteome</keyword>
<evidence type="ECO:0000313" key="2">
    <source>
        <dbReference type="Proteomes" id="UP000193920"/>
    </source>
</evidence>
<accession>A0A1Y2D982</accession>
<dbReference type="Proteomes" id="UP000193920">
    <property type="component" value="Unassembled WGS sequence"/>
</dbReference>
<dbReference type="SUPFAM" id="SSF52047">
    <property type="entry name" value="RNI-like"/>
    <property type="match status" value="1"/>
</dbReference>
<evidence type="ECO:0000313" key="1">
    <source>
        <dbReference type="EMBL" id="ORY55819.1"/>
    </source>
</evidence>
<comment type="caution">
    <text evidence="1">The sequence shown here is derived from an EMBL/GenBank/DDBJ whole genome shotgun (WGS) entry which is preliminary data.</text>
</comment>
<reference evidence="1 2" key="1">
    <citation type="submission" date="2016-08" db="EMBL/GenBank/DDBJ databases">
        <title>A Parts List for Fungal Cellulosomes Revealed by Comparative Genomics.</title>
        <authorList>
            <consortium name="DOE Joint Genome Institute"/>
            <person name="Haitjema C.H."/>
            <person name="Gilmore S.P."/>
            <person name="Henske J.K."/>
            <person name="Solomon K.V."/>
            <person name="De Groot R."/>
            <person name="Kuo A."/>
            <person name="Mondo S.J."/>
            <person name="Salamov A.A."/>
            <person name="Labutti K."/>
            <person name="Zhao Z."/>
            <person name="Chiniquy J."/>
            <person name="Barry K."/>
            <person name="Brewer H.M."/>
            <person name="Purvine S.O."/>
            <person name="Wright A.T."/>
            <person name="Boxma B."/>
            <person name="Van Alen T."/>
            <person name="Hackstein J.H."/>
            <person name="Baker S.E."/>
            <person name="Grigoriev I.V."/>
            <person name="O'Malley M.A."/>
        </authorList>
    </citation>
    <scope>NUCLEOTIDE SEQUENCE [LARGE SCALE GENOMIC DNA]</scope>
    <source>
        <strain evidence="1 2">G1</strain>
    </source>
</reference>
<gene>
    <name evidence="1" type="ORF">LY90DRAFT_507029</name>
</gene>